<evidence type="ECO:0000256" key="1">
    <source>
        <dbReference type="SAM" id="Phobius"/>
    </source>
</evidence>
<evidence type="ECO:0000259" key="2">
    <source>
        <dbReference type="Pfam" id="PF07811"/>
    </source>
</evidence>
<keyword evidence="1" id="KW-1133">Transmembrane helix</keyword>
<dbReference type="Proteomes" id="UP001570417">
    <property type="component" value="Unassembled WGS sequence"/>
</dbReference>
<dbReference type="Pfam" id="PF07811">
    <property type="entry name" value="TadE"/>
    <property type="match status" value="1"/>
</dbReference>
<dbReference type="InterPro" id="IPR012495">
    <property type="entry name" value="TadE-like_dom"/>
</dbReference>
<reference evidence="3 4" key="1">
    <citation type="journal article" date="2024" name="ISME J.">
        <title>Tailless and filamentous prophages are predominant in marine Vibrio.</title>
        <authorList>
            <person name="Steensen K."/>
            <person name="Seneca J."/>
            <person name="Bartlau N."/>
            <person name="Yu X.A."/>
            <person name="Hussain F.A."/>
            <person name="Polz M.F."/>
        </authorList>
    </citation>
    <scope>NUCLEOTIDE SEQUENCE [LARGE SCALE GENOMIC DNA]</scope>
    <source>
        <strain evidence="3 4">10N.222.51.A1</strain>
    </source>
</reference>
<accession>A0ABV4N7U8</accession>
<gene>
    <name evidence="3" type="ORF">AB4566_03760</name>
</gene>
<keyword evidence="4" id="KW-1185">Reference proteome</keyword>
<comment type="caution">
    <text evidence="3">The sequence shown here is derived from an EMBL/GenBank/DDBJ whole genome shotgun (WGS) entry which is preliminary data.</text>
</comment>
<sequence length="164" mass="18093">MAKRINKKQNGLAIVEFSIVATFLLLLLLGIVSIGYYMYSVQTLNDMTRKAARLASVCNTSNVSQQEIFDIVIDDNAPVGFTSANLVVEYLDEDSDVTAVFADIRYVRARIHNYDYQFTSLLNFIGNDGEVTVSAFETTLPSESLGVIRPNKNDNDGSNFDCGG</sequence>
<feature type="domain" description="TadE-like" evidence="2">
    <location>
        <begin position="11"/>
        <end position="53"/>
    </location>
</feature>
<proteinExistence type="predicted"/>
<name>A0ABV4N7U8_9VIBR</name>
<keyword evidence="1" id="KW-0812">Transmembrane</keyword>
<dbReference type="EMBL" id="JBFRUW010000005">
    <property type="protein sequence ID" value="MFA0567382.1"/>
    <property type="molecule type" value="Genomic_DNA"/>
</dbReference>
<dbReference type="RefSeq" id="WP_372264947.1">
    <property type="nucleotide sequence ID" value="NZ_JBFRUW010000005.1"/>
</dbReference>
<feature type="transmembrane region" description="Helical" evidence="1">
    <location>
        <begin position="12"/>
        <end position="39"/>
    </location>
</feature>
<evidence type="ECO:0000313" key="4">
    <source>
        <dbReference type="Proteomes" id="UP001570417"/>
    </source>
</evidence>
<evidence type="ECO:0000313" key="3">
    <source>
        <dbReference type="EMBL" id="MFA0567382.1"/>
    </source>
</evidence>
<protein>
    <submittedName>
        <fullName evidence="3">TadE/TadG family type IV pilus assembly protein</fullName>
    </submittedName>
</protein>
<organism evidence="3 4">
    <name type="scientific">Vibrio gallaecicus</name>
    <dbReference type="NCBI Taxonomy" id="552386"/>
    <lineage>
        <taxon>Bacteria</taxon>
        <taxon>Pseudomonadati</taxon>
        <taxon>Pseudomonadota</taxon>
        <taxon>Gammaproteobacteria</taxon>
        <taxon>Vibrionales</taxon>
        <taxon>Vibrionaceae</taxon>
        <taxon>Vibrio</taxon>
    </lineage>
</organism>
<keyword evidence="1" id="KW-0472">Membrane</keyword>